<name>A0A922DHY6_CARIL</name>
<protein>
    <recommendedName>
        <fullName evidence="2">NLP1-9 GAF domain-containing protein</fullName>
    </recommendedName>
</protein>
<evidence type="ECO:0000313" key="3">
    <source>
        <dbReference type="EMBL" id="KAG6684764.1"/>
    </source>
</evidence>
<reference evidence="3" key="1">
    <citation type="submission" date="2021-01" db="EMBL/GenBank/DDBJ databases">
        <authorList>
            <person name="Lovell J.T."/>
            <person name="Bentley N."/>
            <person name="Bhattarai G."/>
            <person name="Jenkins J.W."/>
            <person name="Sreedasyam A."/>
            <person name="Alarcon Y."/>
            <person name="Bock C."/>
            <person name="Boston L."/>
            <person name="Carlson J."/>
            <person name="Cervantes K."/>
            <person name="Clermont K."/>
            <person name="Krom N."/>
            <person name="Kubenka K."/>
            <person name="Mamidi S."/>
            <person name="Mattison C."/>
            <person name="Monteros M."/>
            <person name="Pisani C."/>
            <person name="Plott C."/>
            <person name="Rajasekar S."/>
            <person name="Rhein H.S."/>
            <person name="Rohla C."/>
            <person name="Song M."/>
            <person name="Hilaire R.S."/>
            <person name="Shu S."/>
            <person name="Wells L."/>
            <person name="Wang X."/>
            <person name="Webber J."/>
            <person name="Heerema R.J."/>
            <person name="Klein P."/>
            <person name="Conner P."/>
            <person name="Grauke L."/>
            <person name="Grimwood J."/>
            <person name="Schmutz J."/>
            <person name="Randall J.J."/>
        </authorList>
    </citation>
    <scope>NUCLEOTIDE SEQUENCE</scope>
    <source>
        <tissue evidence="3">Leaf</tissue>
    </source>
</reference>
<dbReference type="EMBL" id="CM031836">
    <property type="protein sequence ID" value="KAG6684764.1"/>
    <property type="molecule type" value="Genomic_DNA"/>
</dbReference>
<dbReference type="InterPro" id="IPR055081">
    <property type="entry name" value="NLP1-9_GAF"/>
</dbReference>
<feature type="region of interest" description="Disordered" evidence="1">
    <location>
        <begin position="83"/>
        <end position="105"/>
    </location>
</feature>
<dbReference type="Pfam" id="PF22922">
    <property type="entry name" value="GAF_NLP"/>
    <property type="match status" value="1"/>
</dbReference>
<dbReference type="GO" id="GO:0003700">
    <property type="term" value="F:DNA-binding transcription factor activity"/>
    <property type="evidence" value="ECO:0007669"/>
    <property type="project" value="InterPro"/>
</dbReference>
<evidence type="ECO:0000259" key="2">
    <source>
        <dbReference type="Pfam" id="PF22922"/>
    </source>
</evidence>
<organism evidence="3 4">
    <name type="scientific">Carya illinoinensis</name>
    <name type="common">Pecan</name>
    <dbReference type="NCBI Taxonomy" id="32201"/>
    <lineage>
        <taxon>Eukaryota</taxon>
        <taxon>Viridiplantae</taxon>
        <taxon>Streptophyta</taxon>
        <taxon>Embryophyta</taxon>
        <taxon>Tracheophyta</taxon>
        <taxon>Spermatophyta</taxon>
        <taxon>Magnoliopsida</taxon>
        <taxon>eudicotyledons</taxon>
        <taxon>Gunneridae</taxon>
        <taxon>Pentapetalae</taxon>
        <taxon>rosids</taxon>
        <taxon>fabids</taxon>
        <taxon>Fagales</taxon>
        <taxon>Juglandaceae</taxon>
        <taxon>Carya</taxon>
    </lineage>
</organism>
<evidence type="ECO:0000256" key="1">
    <source>
        <dbReference type="SAM" id="MobiDB-lite"/>
    </source>
</evidence>
<gene>
    <name evidence="3" type="ORF">I3842_12G078900</name>
</gene>
<feature type="domain" description="NLP1-9 GAF" evidence="2">
    <location>
        <begin position="354"/>
        <end position="443"/>
    </location>
</feature>
<proteinExistence type="predicted"/>
<dbReference type="AlphaFoldDB" id="A0A922DHY6"/>
<dbReference type="PANTHER" id="PTHR32002:SF35">
    <property type="entry name" value="PROTEIN NLP6"/>
    <property type="match status" value="1"/>
</dbReference>
<dbReference type="PANTHER" id="PTHR32002">
    <property type="entry name" value="PROTEIN NLP8"/>
    <property type="match status" value="1"/>
</dbReference>
<evidence type="ECO:0000313" key="4">
    <source>
        <dbReference type="Proteomes" id="UP000811246"/>
    </source>
</evidence>
<sequence length="617" mass="68541">MEPHCPIRIISQSPTNHIPVIQSASKMFGPEEPNSGGLLPKSKGPQVVKKAKEGDEEEAEAEAEEERVVEALIMDFDDLDGSWPLDQVPPVSNHNDDDKNNNQYPMSPLYLSCSDQGFSPLWAVLDGNDDVSYDTSAPPVCSALLPGTTIPVAERPVVNNFDNSRLPSLLMGLTPQENQEGSFVIKERMTVALRYFKDLTEQNVLAQFWVPIKNGSRYVLTTSGQPFVLDPHSNGLNQYRMVSQMYEFPVDDDNDGLLGLPGRVFCQRVPEWTPNVQYYSMLEYQRRNHAQNFNVQGSLALPIFEPSGQSCVGVLELILTSAKINYAPEVDKVCKALEAVNLKSSQILDHPNTQICNEGRQIALAEILGILTAVCETHKLPLAQTWVPCRHRNILAYGGGLKKSCSSFDGSCMAQICMSTPDVALYVVDSQMWRFREACVHTHTGDDDYILEFFLPPRITDFYEQQILLGSLLATMEQHFQSLKVASDIELEEEVSVEIVQVSEAGVDSRLESIRIPLSTKLTPRPDDLPDMGDMVQDSPKQQLMVSLDDINDKGTDVKNGGGSINNFSSLDIKEMKNKSQRKRGKTEKSISLEVLQQYFAGSLKDAAKSLGGMLIF</sequence>
<feature type="region of interest" description="Disordered" evidence="1">
    <location>
        <begin position="27"/>
        <end position="64"/>
    </location>
</feature>
<accession>A0A922DHY6</accession>
<dbReference type="Proteomes" id="UP000811246">
    <property type="component" value="Chromosome 12"/>
</dbReference>
<comment type="caution">
    <text evidence="3">The sequence shown here is derived from an EMBL/GenBank/DDBJ whole genome shotgun (WGS) entry which is preliminary data.</text>
</comment>
<feature type="compositionally biased region" description="Acidic residues" evidence="1">
    <location>
        <begin position="54"/>
        <end position="64"/>
    </location>
</feature>
<dbReference type="InterPro" id="IPR045012">
    <property type="entry name" value="NLP"/>
</dbReference>